<organism evidence="1">
    <name type="scientific">Curvibacter symbiont subsp. Hydra magnipapillata</name>
    <dbReference type="NCBI Taxonomy" id="667019"/>
    <lineage>
        <taxon>Bacteria</taxon>
        <taxon>Pseudomonadati</taxon>
        <taxon>Pseudomonadota</taxon>
        <taxon>Betaproteobacteria</taxon>
        <taxon>Burkholderiales</taxon>
        <taxon>Comamonadaceae</taxon>
        <taxon>Curvibacter</taxon>
    </lineage>
</organism>
<protein>
    <submittedName>
        <fullName evidence="1">Uncharacterized protein</fullName>
    </submittedName>
</protein>
<proteinExistence type="predicted"/>
<evidence type="ECO:0000313" key="1">
    <source>
        <dbReference type="EMBL" id="CBA32646.1"/>
    </source>
</evidence>
<gene>
    <name evidence="1" type="ORF">Csp_D33190</name>
</gene>
<sequence length="38" mass="4201">METNPEAIRPEEIIGATVRALEPEMNILSPFIDCDLTA</sequence>
<dbReference type="AlphaFoldDB" id="C9YFG3"/>
<reference evidence="1" key="1">
    <citation type="journal article" date="2010" name="Nature">
        <title>The Dynamic genome of Hydra.</title>
        <authorList>
            <person name="Chapman J.A."/>
            <person name="Kirkness E.F."/>
            <person name="Simakov O."/>
            <person name="Hampson S.E."/>
            <person name="Mitros T."/>
            <person name="Weinmaier T."/>
            <person name="Rattei T."/>
            <person name="Balasubramanian P.G."/>
            <person name="Borman J."/>
            <person name="Busam D."/>
            <person name="Disbennett K."/>
            <person name="Pfannkoch C."/>
            <person name="Sumin N."/>
            <person name="Sutton G."/>
            <person name="Viswanathan L."/>
            <person name="Walenz B."/>
            <person name="Goodstein D.M."/>
            <person name="Hellsten U."/>
            <person name="Kawashima T."/>
            <person name="Prochnik S.E."/>
            <person name="Putnam N.H."/>
            <person name="Shu S."/>
            <person name="Blumberg B."/>
            <person name="Dana C.E."/>
            <person name="Gee L."/>
            <person name="Kibler D.F."/>
            <person name="Law L."/>
            <person name="Lindgens D."/>
            <person name="Martinez D.E."/>
            <person name="Peng J."/>
            <person name="Wigge P.A."/>
            <person name="Bertulat B."/>
            <person name="Guder C."/>
            <person name="Nakamura Y."/>
            <person name="Ozbek S."/>
            <person name="Watanabe H."/>
            <person name="Khalturin K."/>
            <person name="Hemmrich G."/>
            <person name="Franke A."/>
            <person name="Augustin R."/>
            <person name="Fraune S."/>
            <person name="Hayakawa E."/>
            <person name="Hayakawa S."/>
            <person name="Hirose M."/>
            <person name="Hwang J."/>
            <person name="Ikeo K."/>
            <person name="Nishimiya-Fujisawa C."/>
            <person name="Ogura A."/>
            <person name="Takahashi T."/>
            <person name="Steinmetz P.R."/>
            <person name="Zhang X."/>
            <person name="Aufschnaiter R."/>
            <person name="Eder M.K."/>
            <person name="Gorny A.K."/>
            <person name="Salvenmoser W."/>
            <person name="Heimberg A.M."/>
            <person name="Wheeler B.M."/>
            <person name="Peterson K.J."/>
            <person name="Boettger A."/>
            <person name="Tischler P."/>
            <person name="Wolf A."/>
            <person name="Gojobori T."/>
            <person name="Remington K.A."/>
            <person name="Strausberg R.L."/>
            <person name="Venter J."/>
            <person name="Technau U."/>
            <person name="Hobmayer B."/>
            <person name="Bosch T.C."/>
            <person name="Holstein T.W."/>
            <person name="Fujisawa T."/>
            <person name="Bode H.R."/>
            <person name="David C.N."/>
            <person name="Rokhsar D.S."/>
            <person name="Steele R.E."/>
        </authorList>
    </citation>
    <scope>NUCLEOTIDE SEQUENCE</scope>
</reference>
<name>C9YFG3_CURXX</name>
<accession>C9YFG3</accession>
<dbReference type="EMBL" id="FN543107">
    <property type="protein sequence ID" value="CBA32646.1"/>
    <property type="molecule type" value="Genomic_DNA"/>
</dbReference>